<dbReference type="PROSITE" id="PS50178">
    <property type="entry name" value="ZF_FYVE"/>
    <property type="match status" value="1"/>
</dbReference>
<dbReference type="Pfam" id="PF01363">
    <property type="entry name" value="FYVE"/>
    <property type="match status" value="1"/>
</dbReference>
<evidence type="ECO:0000313" key="7">
    <source>
        <dbReference type="Proteomes" id="UP001209540"/>
    </source>
</evidence>
<dbReference type="InterPro" id="IPR000306">
    <property type="entry name" value="Znf_FYVE"/>
</dbReference>
<proteinExistence type="predicted"/>
<organism evidence="6 7">
    <name type="scientific">Phascolomyces articulosus</name>
    <dbReference type="NCBI Taxonomy" id="60185"/>
    <lineage>
        <taxon>Eukaryota</taxon>
        <taxon>Fungi</taxon>
        <taxon>Fungi incertae sedis</taxon>
        <taxon>Mucoromycota</taxon>
        <taxon>Mucoromycotina</taxon>
        <taxon>Mucoromycetes</taxon>
        <taxon>Mucorales</taxon>
        <taxon>Lichtheimiaceae</taxon>
        <taxon>Phascolomyces</taxon>
    </lineage>
</organism>
<dbReference type="InterPro" id="IPR013083">
    <property type="entry name" value="Znf_RING/FYVE/PHD"/>
</dbReference>
<evidence type="ECO:0000259" key="5">
    <source>
        <dbReference type="PROSITE" id="PS50178"/>
    </source>
</evidence>
<dbReference type="AlphaFoldDB" id="A0AAD5P9N4"/>
<dbReference type="InterPro" id="IPR011011">
    <property type="entry name" value="Znf_FYVE_PHD"/>
</dbReference>
<keyword evidence="7" id="KW-1185">Reference proteome</keyword>
<evidence type="ECO:0000256" key="1">
    <source>
        <dbReference type="ARBA" id="ARBA00022723"/>
    </source>
</evidence>
<dbReference type="SUPFAM" id="SSF57903">
    <property type="entry name" value="FYVE/PHD zinc finger"/>
    <property type="match status" value="1"/>
</dbReference>
<comment type="caution">
    <text evidence="6">The sequence shown here is derived from an EMBL/GenBank/DDBJ whole genome shotgun (WGS) entry which is preliminary data.</text>
</comment>
<reference evidence="6" key="2">
    <citation type="submission" date="2023-02" db="EMBL/GenBank/DDBJ databases">
        <authorList>
            <consortium name="DOE Joint Genome Institute"/>
            <person name="Mondo S.J."/>
            <person name="Chang Y."/>
            <person name="Wang Y."/>
            <person name="Ahrendt S."/>
            <person name="Andreopoulos W."/>
            <person name="Barry K."/>
            <person name="Beard J."/>
            <person name="Benny G.L."/>
            <person name="Blankenship S."/>
            <person name="Bonito G."/>
            <person name="Cuomo C."/>
            <person name="Desiro A."/>
            <person name="Gervers K.A."/>
            <person name="Hundley H."/>
            <person name="Kuo A."/>
            <person name="LaButti K."/>
            <person name="Lang B.F."/>
            <person name="Lipzen A."/>
            <person name="O'Donnell K."/>
            <person name="Pangilinan J."/>
            <person name="Reynolds N."/>
            <person name="Sandor L."/>
            <person name="Smith M.W."/>
            <person name="Tsang A."/>
            <person name="Grigoriev I.V."/>
            <person name="Stajich J.E."/>
            <person name="Spatafora J.W."/>
        </authorList>
    </citation>
    <scope>NUCLEOTIDE SEQUENCE</scope>
    <source>
        <strain evidence="6">RSA 2281</strain>
    </source>
</reference>
<dbReference type="SMART" id="SM00064">
    <property type="entry name" value="FYVE"/>
    <property type="match status" value="1"/>
</dbReference>
<sequence length="112" mass="13192">MKKELCFIKLFNLRKLQLYRASKRTLLTGNSYGEVYTFVSPDSSDTLHYVRDDRHKDCMECKRTFSVLERKFNCRTCGAVVCSNCMTNYQQSIQDRPVRVCKQCHEKLINAH</sequence>
<keyword evidence="2 4" id="KW-0863">Zinc-finger</keyword>
<protein>
    <recommendedName>
        <fullName evidence="5">FYVE-type domain-containing protein</fullName>
    </recommendedName>
</protein>
<dbReference type="PANTHER" id="PTHR39490">
    <property type="entry name" value="ARRESTIN DOMAIN-CONTAINING PROTEIN D"/>
    <property type="match status" value="1"/>
</dbReference>
<dbReference type="EMBL" id="JAIXMP010000034">
    <property type="protein sequence ID" value="KAI9249780.1"/>
    <property type="molecule type" value="Genomic_DNA"/>
</dbReference>
<reference evidence="6" key="1">
    <citation type="journal article" date="2022" name="IScience">
        <title>Evolution of zygomycete secretomes and the origins of terrestrial fungal ecologies.</title>
        <authorList>
            <person name="Chang Y."/>
            <person name="Wang Y."/>
            <person name="Mondo S."/>
            <person name="Ahrendt S."/>
            <person name="Andreopoulos W."/>
            <person name="Barry K."/>
            <person name="Beard J."/>
            <person name="Benny G.L."/>
            <person name="Blankenship S."/>
            <person name="Bonito G."/>
            <person name="Cuomo C."/>
            <person name="Desiro A."/>
            <person name="Gervers K.A."/>
            <person name="Hundley H."/>
            <person name="Kuo A."/>
            <person name="LaButti K."/>
            <person name="Lang B.F."/>
            <person name="Lipzen A."/>
            <person name="O'Donnell K."/>
            <person name="Pangilinan J."/>
            <person name="Reynolds N."/>
            <person name="Sandor L."/>
            <person name="Smith M.E."/>
            <person name="Tsang A."/>
            <person name="Grigoriev I.V."/>
            <person name="Stajich J.E."/>
            <person name="Spatafora J.W."/>
        </authorList>
    </citation>
    <scope>NUCLEOTIDE SEQUENCE</scope>
    <source>
        <strain evidence="6">RSA 2281</strain>
    </source>
</reference>
<dbReference type="PANTHER" id="PTHR39490:SF8">
    <property type="entry name" value="ZINC FINGER FYVE DOMAIN-CONTAINING PROTEIN 21"/>
    <property type="match status" value="1"/>
</dbReference>
<evidence type="ECO:0000313" key="6">
    <source>
        <dbReference type="EMBL" id="KAI9249780.1"/>
    </source>
</evidence>
<dbReference type="Gene3D" id="3.30.40.10">
    <property type="entry name" value="Zinc/RING finger domain, C3HC4 (zinc finger)"/>
    <property type="match status" value="1"/>
</dbReference>
<gene>
    <name evidence="6" type="ORF">BDA99DRAFT_523628</name>
</gene>
<accession>A0AAD5P9N4</accession>
<dbReference type="InterPro" id="IPR052113">
    <property type="entry name" value="FYVE-type_Zinc_Finger"/>
</dbReference>
<dbReference type="Proteomes" id="UP001209540">
    <property type="component" value="Unassembled WGS sequence"/>
</dbReference>
<evidence type="ECO:0000256" key="2">
    <source>
        <dbReference type="ARBA" id="ARBA00022771"/>
    </source>
</evidence>
<dbReference type="InterPro" id="IPR017455">
    <property type="entry name" value="Znf_FYVE-rel"/>
</dbReference>
<feature type="domain" description="FYVE-type" evidence="5">
    <location>
        <begin position="52"/>
        <end position="109"/>
    </location>
</feature>
<evidence type="ECO:0000256" key="3">
    <source>
        <dbReference type="ARBA" id="ARBA00022833"/>
    </source>
</evidence>
<keyword evidence="1" id="KW-0479">Metal-binding</keyword>
<dbReference type="GO" id="GO:0008270">
    <property type="term" value="F:zinc ion binding"/>
    <property type="evidence" value="ECO:0007669"/>
    <property type="project" value="UniProtKB-KW"/>
</dbReference>
<keyword evidence="3" id="KW-0862">Zinc</keyword>
<evidence type="ECO:0000256" key="4">
    <source>
        <dbReference type="PROSITE-ProRule" id="PRU00091"/>
    </source>
</evidence>
<name>A0AAD5P9N4_9FUNG</name>